<proteinExistence type="predicted"/>
<name>A0A4V1C7Z7_PYROR</name>
<dbReference type="GO" id="GO:0000175">
    <property type="term" value="F:3'-5'-RNA exonuclease activity"/>
    <property type="evidence" value="ECO:0007669"/>
    <property type="project" value="TreeGrafter"/>
</dbReference>
<sequence length="450" mass="49975">MGRVNLGSTETWSKDDVKLSQTRNNGCCKKVKFQRIMLMWCQKLGAPAWSNFLSTGEVPITLSPGAKPRRSLLSNQPRTRPATPPVSQVNSKTMTLCRAYAASHCNLFVGELSPTSCTRKSHAHSESTWKLFLRQSTQTAKRRSPETSRLPLPAMKATALTASLLATTALCTPLRIISYNIRQAVVIPTIGERPWADRRPLLTTQLSYETSNRPESLLCMQEVLRQQLVDVVGGTEGTWAHVGVGRDDGRDGGEFSPILYRPDTWELDANRTYWLSETPDVPGSKGWDAAYPRVVTAARLRHRQTGGRVVLLCTHFDHMGQVARERSADMIVDLAGEWESDDGGASKSPVFLAGDLNSDDQNQAYKTLATAMRDSRDLVPEQRLHGNTNTYTAFTALLTWDDKRLDHVFVKDPSVGGLRFDGYSVLSNRFDDGIFISDHRPVVLDVDLGV</sequence>
<dbReference type="InterPro" id="IPR005135">
    <property type="entry name" value="Endo/exonuclease/phosphatase"/>
</dbReference>
<dbReference type="InterPro" id="IPR036691">
    <property type="entry name" value="Endo/exonu/phosph_ase_sf"/>
</dbReference>
<feature type="domain" description="Endonuclease/exonuclease/phosphatase" evidence="2">
    <location>
        <begin position="217"/>
        <end position="439"/>
    </location>
</feature>
<dbReference type="PANTHER" id="PTHR12121:SF36">
    <property type="entry name" value="ENDONUCLEASE_EXONUCLEASE_PHOSPHATASE DOMAIN-CONTAINING PROTEIN"/>
    <property type="match status" value="1"/>
</dbReference>
<evidence type="ECO:0000256" key="1">
    <source>
        <dbReference type="SAM" id="MobiDB-lite"/>
    </source>
</evidence>
<dbReference type="CDD" id="cd09083">
    <property type="entry name" value="EEP-1"/>
    <property type="match status" value="1"/>
</dbReference>
<dbReference type="EMBL" id="CP034209">
    <property type="protein sequence ID" value="QBZ65128.1"/>
    <property type="molecule type" value="Genomic_DNA"/>
</dbReference>
<dbReference type="Gene3D" id="3.60.10.10">
    <property type="entry name" value="Endonuclease/exonuclease/phosphatase"/>
    <property type="match status" value="1"/>
</dbReference>
<feature type="region of interest" description="Disordered" evidence="1">
    <location>
        <begin position="64"/>
        <end position="88"/>
    </location>
</feature>
<dbReference type="AlphaFoldDB" id="A0A4V1C7Z7"/>
<accession>A0A4V1C7Z7</accession>
<dbReference type="Pfam" id="PF03372">
    <property type="entry name" value="Exo_endo_phos"/>
    <property type="match status" value="1"/>
</dbReference>
<evidence type="ECO:0000259" key="2">
    <source>
        <dbReference type="Pfam" id="PF03372"/>
    </source>
</evidence>
<gene>
    <name evidence="3" type="ORF">PoMZ_06833</name>
</gene>
<dbReference type="InterPro" id="IPR050410">
    <property type="entry name" value="CCR4/nocturin_mRNA_transcr"/>
</dbReference>
<protein>
    <recommendedName>
        <fullName evidence="2">Endonuclease/exonuclease/phosphatase domain-containing protein</fullName>
    </recommendedName>
</protein>
<dbReference type="PANTHER" id="PTHR12121">
    <property type="entry name" value="CARBON CATABOLITE REPRESSOR PROTEIN 4"/>
    <property type="match status" value="1"/>
</dbReference>
<reference evidence="3 4" key="1">
    <citation type="journal article" date="2019" name="Mol. Biol. Evol.">
        <title>Blast fungal genomes show frequent chromosomal changes, gene gains and losses, and effector gene turnover.</title>
        <authorList>
            <person name="Gomez Luciano L.B."/>
            <person name="Jason Tsai I."/>
            <person name="Chuma I."/>
            <person name="Tosa Y."/>
            <person name="Chen Y.H."/>
            <person name="Li J.Y."/>
            <person name="Li M.Y."/>
            <person name="Jade Lu M.Y."/>
            <person name="Nakayashiki H."/>
            <person name="Li W.H."/>
        </authorList>
    </citation>
    <scope>NUCLEOTIDE SEQUENCE [LARGE SCALE GENOMIC DNA]</scope>
    <source>
        <strain evidence="3">MZ5-1-6</strain>
    </source>
</reference>
<organism evidence="3 4">
    <name type="scientific">Pyricularia oryzae</name>
    <name type="common">Rice blast fungus</name>
    <name type="synonym">Magnaporthe oryzae</name>
    <dbReference type="NCBI Taxonomy" id="318829"/>
    <lineage>
        <taxon>Eukaryota</taxon>
        <taxon>Fungi</taxon>
        <taxon>Dikarya</taxon>
        <taxon>Ascomycota</taxon>
        <taxon>Pezizomycotina</taxon>
        <taxon>Sordariomycetes</taxon>
        <taxon>Sordariomycetidae</taxon>
        <taxon>Magnaporthales</taxon>
        <taxon>Pyriculariaceae</taxon>
        <taxon>Pyricularia</taxon>
    </lineage>
</organism>
<dbReference type="Proteomes" id="UP000294847">
    <property type="component" value="Chromosome 6"/>
</dbReference>
<evidence type="ECO:0000313" key="4">
    <source>
        <dbReference type="Proteomes" id="UP000294847"/>
    </source>
</evidence>
<evidence type="ECO:0000313" key="3">
    <source>
        <dbReference type="EMBL" id="QBZ65128.1"/>
    </source>
</evidence>
<dbReference type="SUPFAM" id="SSF56219">
    <property type="entry name" value="DNase I-like"/>
    <property type="match status" value="1"/>
</dbReference>